<dbReference type="SUPFAM" id="SSF53335">
    <property type="entry name" value="S-adenosyl-L-methionine-dependent methyltransferases"/>
    <property type="match status" value="1"/>
</dbReference>
<dbReference type="Gene3D" id="3.40.50.150">
    <property type="entry name" value="Vaccinia Virus protein VP39"/>
    <property type="match status" value="1"/>
</dbReference>
<dbReference type="Pfam" id="PF05050">
    <property type="entry name" value="Methyltransf_21"/>
    <property type="match status" value="1"/>
</dbReference>
<gene>
    <name evidence="2" type="ORF">SAMN06265374_4206</name>
</gene>
<dbReference type="InterPro" id="IPR052514">
    <property type="entry name" value="SAM-dependent_MTase"/>
</dbReference>
<dbReference type="PANTHER" id="PTHR34203:SF15">
    <property type="entry name" value="SLL1173 PROTEIN"/>
    <property type="match status" value="1"/>
</dbReference>
<keyword evidence="2" id="KW-0489">Methyltransferase</keyword>
<evidence type="ECO:0000313" key="3">
    <source>
        <dbReference type="Proteomes" id="UP001157914"/>
    </source>
</evidence>
<accession>A0ABY1PNN8</accession>
<sequence>MFDELLGNIKKTLRRRLKPNQITIDGIRVSTSLEHVTKDIRKALFREVYERPERLLTQKYLSRTDRVLEIGAGVGLISVTCARICGSENVLSYEPNPRTRIAIEKNFELNGLKPKLRNKAVGLTAEEVDFYFAENIFSSSVFDRNYGGKTTVECDAISDVISEFQPNAIIMDVEGAEIDLLGQTNLSNIDKLIVEMHPHIVGNDNVDFLLSSLKKKGFRLIETLSISYVFLR</sequence>
<dbReference type="EMBL" id="FXTT01000007">
    <property type="protein sequence ID" value="SMP36577.1"/>
    <property type="molecule type" value="Genomic_DNA"/>
</dbReference>
<protein>
    <submittedName>
        <fullName evidence="2">Methyltransferase, FkbM family</fullName>
    </submittedName>
</protein>
<organism evidence="2 3">
    <name type="scientific">Roseibium denhamense</name>
    <dbReference type="NCBI Taxonomy" id="76305"/>
    <lineage>
        <taxon>Bacteria</taxon>
        <taxon>Pseudomonadati</taxon>
        <taxon>Pseudomonadota</taxon>
        <taxon>Alphaproteobacteria</taxon>
        <taxon>Hyphomicrobiales</taxon>
        <taxon>Stappiaceae</taxon>
        <taxon>Roseibium</taxon>
    </lineage>
</organism>
<comment type="caution">
    <text evidence="2">The sequence shown here is derived from an EMBL/GenBank/DDBJ whole genome shotgun (WGS) entry which is preliminary data.</text>
</comment>
<dbReference type="RefSeq" id="WP_155192439.1">
    <property type="nucleotide sequence ID" value="NZ_BAAAEA010000005.1"/>
</dbReference>
<dbReference type="PANTHER" id="PTHR34203">
    <property type="entry name" value="METHYLTRANSFERASE, FKBM FAMILY PROTEIN"/>
    <property type="match status" value="1"/>
</dbReference>
<proteinExistence type="predicted"/>
<dbReference type="InterPro" id="IPR029063">
    <property type="entry name" value="SAM-dependent_MTases_sf"/>
</dbReference>
<evidence type="ECO:0000313" key="2">
    <source>
        <dbReference type="EMBL" id="SMP36577.1"/>
    </source>
</evidence>
<dbReference type="GO" id="GO:0008168">
    <property type="term" value="F:methyltransferase activity"/>
    <property type="evidence" value="ECO:0007669"/>
    <property type="project" value="UniProtKB-KW"/>
</dbReference>
<reference evidence="2 3" key="1">
    <citation type="submission" date="2017-05" db="EMBL/GenBank/DDBJ databases">
        <authorList>
            <person name="Varghese N."/>
            <person name="Submissions S."/>
        </authorList>
    </citation>
    <scope>NUCLEOTIDE SEQUENCE [LARGE SCALE GENOMIC DNA]</scope>
    <source>
        <strain evidence="2 3">DSM 15949</strain>
    </source>
</reference>
<dbReference type="NCBIfam" id="TIGR01444">
    <property type="entry name" value="fkbM_fam"/>
    <property type="match status" value="1"/>
</dbReference>
<dbReference type="InterPro" id="IPR006342">
    <property type="entry name" value="FkbM_mtfrase"/>
</dbReference>
<dbReference type="Proteomes" id="UP001157914">
    <property type="component" value="Unassembled WGS sequence"/>
</dbReference>
<keyword evidence="3" id="KW-1185">Reference proteome</keyword>
<evidence type="ECO:0000259" key="1">
    <source>
        <dbReference type="Pfam" id="PF05050"/>
    </source>
</evidence>
<dbReference type="GO" id="GO:0032259">
    <property type="term" value="P:methylation"/>
    <property type="evidence" value="ECO:0007669"/>
    <property type="project" value="UniProtKB-KW"/>
</dbReference>
<name>A0ABY1PNN8_9HYPH</name>
<keyword evidence="2" id="KW-0808">Transferase</keyword>
<feature type="domain" description="Methyltransferase FkbM" evidence="1">
    <location>
        <begin position="70"/>
        <end position="220"/>
    </location>
</feature>